<dbReference type="Proteomes" id="UP001215598">
    <property type="component" value="Unassembled WGS sequence"/>
</dbReference>
<proteinExistence type="predicted"/>
<reference evidence="1" key="1">
    <citation type="submission" date="2023-03" db="EMBL/GenBank/DDBJ databases">
        <title>Massive genome expansion in bonnet fungi (Mycena s.s.) driven by repeated elements and novel gene families across ecological guilds.</title>
        <authorList>
            <consortium name="Lawrence Berkeley National Laboratory"/>
            <person name="Harder C.B."/>
            <person name="Miyauchi S."/>
            <person name="Viragh M."/>
            <person name="Kuo A."/>
            <person name="Thoen E."/>
            <person name="Andreopoulos B."/>
            <person name="Lu D."/>
            <person name="Skrede I."/>
            <person name="Drula E."/>
            <person name="Henrissat B."/>
            <person name="Morin E."/>
            <person name="Kohler A."/>
            <person name="Barry K."/>
            <person name="LaButti K."/>
            <person name="Morin E."/>
            <person name="Salamov A."/>
            <person name="Lipzen A."/>
            <person name="Mereny Z."/>
            <person name="Hegedus B."/>
            <person name="Baldrian P."/>
            <person name="Stursova M."/>
            <person name="Weitz H."/>
            <person name="Taylor A."/>
            <person name="Grigoriev I.V."/>
            <person name="Nagy L.G."/>
            <person name="Martin F."/>
            <person name="Kauserud H."/>
        </authorList>
    </citation>
    <scope>NUCLEOTIDE SEQUENCE</scope>
    <source>
        <strain evidence="1">CBHHK182m</strain>
    </source>
</reference>
<dbReference type="EMBL" id="JARKIB010000560">
    <property type="protein sequence ID" value="KAJ7699847.1"/>
    <property type="molecule type" value="Genomic_DNA"/>
</dbReference>
<accession>A0AAD7DU40</accession>
<keyword evidence="2" id="KW-1185">Reference proteome</keyword>
<gene>
    <name evidence="1" type="ORF">B0H16DRAFT_1483989</name>
</gene>
<sequence>MCLPGPRFACAACPPAQCAVFVASEIDARTGAAIPRLAFPDSDLRLRGRRESCWRQGNHTTCFQSFFGVVVVVGVCAFEFKLEGCSSHRMARRRMQTSAAKKVQRGGAEYGGFASRRRLERLHRIKWRQQRRFGLVVEHCPLGRARTIGRPRRMWRRRIEGRGRTRRGFKLCVAGNGQNSGVLLVVNSLCNDVSPNKQNSSEEEYAYPNFVGVRLRSRARFVFERQGRTMVVLKELASGEGTARGRCLVYFVAAEQHPVPSSAVLARCRWRYAGGPPKKKNGAVRRVAPCNSRGIVVDRPVVDGLACSVHVGGAETRLRLRLGGLALLAWRPWDVALNTSPWCSVGMDLQSMGQRPCGTSGRAMVAGGRCLVGL</sequence>
<name>A0AAD7DU40_9AGAR</name>
<dbReference type="AlphaFoldDB" id="A0AAD7DU40"/>
<protein>
    <submittedName>
        <fullName evidence="1">Uncharacterized protein</fullName>
    </submittedName>
</protein>
<comment type="caution">
    <text evidence="1">The sequence shown here is derived from an EMBL/GenBank/DDBJ whole genome shotgun (WGS) entry which is preliminary data.</text>
</comment>
<evidence type="ECO:0000313" key="1">
    <source>
        <dbReference type="EMBL" id="KAJ7699847.1"/>
    </source>
</evidence>
<evidence type="ECO:0000313" key="2">
    <source>
        <dbReference type="Proteomes" id="UP001215598"/>
    </source>
</evidence>
<organism evidence="1 2">
    <name type="scientific">Mycena metata</name>
    <dbReference type="NCBI Taxonomy" id="1033252"/>
    <lineage>
        <taxon>Eukaryota</taxon>
        <taxon>Fungi</taxon>
        <taxon>Dikarya</taxon>
        <taxon>Basidiomycota</taxon>
        <taxon>Agaricomycotina</taxon>
        <taxon>Agaricomycetes</taxon>
        <taxon>Agaricomycetidae</taxon>
        <taxon>Agaricales</taxon>
        <taxon>Marasmiineae</taxon>
        <taxon>Mycenaceae</taxon>
        <taxon>Mycena</taxon>
    </lineage>
</organism>